<dbReference type="Proteomes" id="UP000051276">
    <property type="component" value="Unassembled WGS sequence"/>
</dbReference>
<reference evidence="4 5" key="1">
    <citation type="submission" date="2015-11" db="EMBL/GenBank/DDBJ databases">
        <title>The genome of Candidatus Endoriftia persephone in Ridgeia piscesae and population structure of the North Eastern Pacific vestimentiferan symbionts.</title>
        <authorList>
            <person name="Perez M."/>
            <person name="Juniper K.S."/>
        </authorList>
    </citation>
    <scope>NUCLEOTIDE SEQUENCE [LARGE SCALE GENOMIC DNA]</scope>
    <source>
        <strain evidence="3">Ind10</strain>
        <strain evidence="2">Ind11</strain>
    </source>
</reference>
<dbReference type="CDD" id="cd11615">
    <property type="entry name" value="SAF_NeuB_like"/>
    <property type="match status" value="1"/>
</dbReference>
<dbReference type="GO" id="GO:0047444">
    <property type="term" value="F:N-acylneuraminate-9-phosphate synthase activity"/>
    <property type="evidence" value="ECO:0007669"/>
    <property type="project" value="TreeGrafter"/>
</dbReference>
<dbReference type="InterPro" id="IPR013785">
    <property type="entry name" value="Aldolase_TIM"/>
</dbReference>
<dbReference type="AlphaFoldDB" id="A0A0T5Z1U4"/>
<comment type="caution">
    <text evidence="3">The sequence shown here is derived from an EMBL/GenBank/DDBJ whole genome shotgun (WGS) entry which is preliminary data.</text>
</comment>
<dbReference type="SMART" id="SM00858">
    <property type="entry name" value="SAF"/>
    <property type="match status" value="1"/>
</dbReference>
<organism evidence="3 4">
    <name type="scientific">endosymbiont of Ridgeia piscesae</name>
    <dbReference type="NCBI Taxonomy" id="54398"/>
    <lineage>
        <taxon>Bacteria</taxon>
        <taxon>Pseudomonadati</taxon>
        <taxon>Pseudomonadota</taxon>
        <taxon>Gammaproteobacteria</taxon>
        <taxon>sulfur-oxidizing symbionts</taxon>
    </lineage>
</organism>
<dbReference type="Gene3D" id="3.90.1210.10">
    <property type="entry name" value="Antifreeze-like/N-acetylneuraminic acid synthase C-terminal domain"/>
    <property type="match status" value="1"/>
</dbReference>
<protein>
    <submittedName>
        <fullName evidence="3">N-acetylneuraminate synthase</fullName>
    </submittedName>
</protein>
<evidence type="ECO:0000313" key="4">
    <source>
        <dbReference type="Proteomes" id="UP000051276"/>
    </source>
</evidence>
<dbReference type="InterPro" id="IPR036732">
    <property type="entry name" value="AFP_Neu5c_C_sf"/>
</dbReference>
<dbReference type="InterPro" id="IPR013132">
    <property type="entry name" value="PseI/NeuA/B-like_N"/>
</dbReference>
<dbReference type="OrthoDB" id="9781701at2"/>
<dbReference type="SUPFAM" id="SSF51269">
    <property type="entry name" value="AFP III-like domain"/>
    <property type="match status" value="1"/>
</dbReference>
<dbReference type="Pfam" id="PF03102">
    <property type="entry name" value="NeuB"/>
    <property type="match status" value="1"/>
</dbReference>
<dbReference type="Pfam" id="PF08666">
    <property type="entry name" value="SAF"/>
    <property type="match status" value="1"/>
</dbReference>
<evidence type="ECO:0000259" key="1">
    <source>
        <dbReference type="PROSITE" id="PS50844"/>
    </source>
</evidence>
<dbReference type="Proteomes" id="UP000051634">
    <property type="component" value="Unassembled WGS sequence"/>
</dbReference>
<dbReference type="InterPro" id="IPR013974">
    <property type="entry name" value="SAF"/>
</dbReference>
<evidence type="ECO:0000313" key="5">
    <source>
        <dbReference type="Proteomes" id="UP000051634"/>
    </source>
</evidence>
<dbReference type="EMBL" id="LMXI01000670">
    <property type="protein sequence ID" value="KRT56771.1"/>
    <property type="molecule type" value="Genomic_DNA"/>
</dbReference>
<accession>A0A0T5Z1U4</accession>
<dbReference type="PANTHER" id="PTHR42966">
    <property type="entry name" value="N-ACETYLNEURAMINATE SYNTHASE"/>
    <property type="match status" value="1"/>
</dbReference>
<proteinExistence type="predicted"/>
<gene>
    <name evidence="2" type="ORF">Ga0074115_1383</name>
    <name evidence="3" type="ORF">Ga0076813_10242</name>
</gene>
<evidence type="ECO:0000313" key="2">
    <source>
        <dbReference type="EMBL" id="KRT56287.1"/>
    </source>
</evidence>
<dbReference type="Gene3D" id="3.20.20.70">
    <property type="entry name" value="Aldolase class I"/>
    <property type="match status" value="1"/>
</dbReference>
<feature type="domain" description="AFP-like" evidence="1">
    <location>
        <begin position="294"/>
        <end position="352"/>
    </location>
</feature>
<dbReference type="STRING" id="54398.Ga0074115_1383"/>
<dbReference type="GO" id="GO:0016051">
    <property type="term" value="P:carbohydrate biosynthetic process"/>
    <property type="evidence" value="ECO:0007669"/>
    <property type="project" value="InterPro"/>
</dbReference>
<name>A0A0T5Z1U4_9GAMM</name>
<sequence>MTEIQIGGRVIGRHQPPFIIAETGINHCGDLECAFKMIRAARQVGADAVKFQTFQAEEFCSDPQQTYSYRSQGHEVTESMLEMFRRHQFEPEQWRQICDCCDEEGIIFLSTPQNRSDLDLLLELEIPAIKVGSDDFTNLPQLRDYAATGLPMIVSAGMADLDEVEQALRAIGTFKGHPTVLLHCVSQYPVPPEDANLRKLTSLRREYPELILGYSDHTQGVLGAVLAVAFGARVFEKHFTLDHDLPGPDHWFSADIGELQQWVEAIRQAHRMLGSEAVEPTAVERKHRDEFRRSVVAIRDISKNEPFSPENLGVRRPGSGLKPNHMDAFFGHRATRTIAAGELIHWSDREGNWVD</sequence>
<dbReference type="PANTHER" id="PTHR42966:SF1">
    <property type="entry name" value="SIALIC ACID SYNTHASE"/>
    <property type="match status" value="1"/>
</dbReference>
<evidence type="ECO:0000313" key="3">
    <source>
        <dbReference type="EMBL" id="KRT56771.1"/>
    </source>
</evidence>
<dbReference type="PROSITE" id="PS50844">
    <property type="entry name" value="AFP_LIKE"/>
    <property type="match status" value="1"/>
</dbReference>
<dbReference type="InterPro" id="IPR051690">
    <property type="entry name" value="PseI-like"/>
</dbReference>
<dbReference type="EMBL" id="LDXT01000059">
    <property type="protein sequence ID" value="KRT56287.1"/>
    <property type="molecule type" value="Genomic_DNA"/>
</dbReference>
<dbReference type="InterPro" id="IPR057736">
    <property type="entry name" value="SAF_PseI/NeuA/NeuB"/>
</dbReference>
<keyword evidence="5" id="KW-1185">Reference proteome</keyword>
<dbReference type="SUPFAM" id="SSF51569">
    <property type="entry name" value="Aldolase"/>
    <property type="match status" value="1"/>
</dbReference>
<dbReference type="InterPro" id="IPR006190">
    <property type="entry name" value="SAF_AFP_Neu5Ac"/>
</dbReference>
<dbReference type="RefSeq" id="WP_057957059.1">
    <property type="nucleotide sequence ID" value="NZ_KQ556990.1"/>
</dbReference>